<dbReference type="AlphaFoldDB" id="A0A1H0F4P9"/>
<dbReference type="EMBL" id="FNHS01000012">
    <property type="protein sequence ID" value="SDN89575.1"/>
    <property type="molecule type" value="Genomic_DNA"/>
</dbReference>
<protein>
    <submittedName>
        <fullName evidence="2">Uncharacterized protein</fullName>
    </submittedName>
</protein>
<keyword evidence="3" id="KW-1185">Reference proteome</keyword>
<accession>A0A1H0F4P9</accession>
<reference evidence="3" key="1">
    <citation type="submission" date="2016-10" db="EMBL/GenBank/DDBJ databases">
        <authorList>
            <person name="Varghese N."/>
            <person name="Submissions S."/>
        </authorList>
    </citation>
    <scope>NUCLEOTIDE SEQUENCE [LARGE SCALE GENOMIC DNA]</scope>
    <source>
        <strain evidence="3">BL47</strain>
    </source>
</reference>
<organism evidence="2 3">
    <name type="scientific">Methylobacterium phyllostachyos</name>
    <dbReference type="NCBI Taxonomy" id="582672"/>
    <lineage>
        <taxon>Bacteria</taxon>
        <taxon>Pseudomonadati</taxon>
        <taxon>Pseudomonadota</taxon>
        <taxon>Alphaproteobacteria</taxon>
        <taxon>Hyphomicrobiales</taxon>
        <taxon>Methylobacteriaceae</taxon>
        <taxon>Methylobacterium</taxon>
    </lineage>
</organism>
<evidence type="ECO:0000313" key="2">
    <source>
        <dbReference type="EMBL" id="SDN89575.1"/>
    </source>
</evidence>
<sequence length="70" mass="7468">MHANARDARRGTMRTSDLNPPRAGLNSDPVLYGVAAGLAALFPPVKALKDPAEPAHTERPDRRRKVAGAP</sequence>
<evidence type="ECO:0000313" key="3">
    <source>
        <dbReference type="Proteomes" id="UP000198704"/>
    </source>
</evidence>
<dbReference type="Proteomes" id="UP000198704">
    <property type="component" value="Unassembled WGS sequence"/>
</dbReference>
<feature type="compositionally biased region" description="Basic and acidic residues" evidence="1">
    <location>
        <begin position="1"/>
        <end position="10"/>
    </location>
</feature>
<feature type="region of interest" description="Disordered" evidence="1">
    <location>
        <begin position="47"/>
        <end position="70"/>
    </location>
</feature>
<proteinExistence type="predicted"/>
<gene>
    <name evidence="2" type="ORF">SAMN05216360_112121</name>
</gene>
<name>A0A1H0F4P9_9HYPH</name>
<feature type="region of interest" description="Disordered" evidence="1">
    <location>
        <begin position="1"/>
        <end position="27"/>
    </location>
</feature>
<evidence type="ECO:0000256" key="1">
    <source>
        <dbReference type="SAM" id="MobiDB-lite"/>
    </source>
</evidence>
<feature type="compositionally biased region" description="Basic and acidic residues" evidence="1">
    <location>
        <begin position="47"/>
        <end position="61"/>
    </location>
</feature>